<name>A0A140D6L3_9ENTR</name>
<accession>A0A140D6L3</accession>
<evidence type="ECO:0000313" key="2">
    <source>
        <dbReference type="EMBL" id="AMK07517.1"/>
    </source>
</evidence>
<feature type="compositionally biased region" description="Polar residues" evidence="1">
    <location>
        <begin position="121"/>
        <end position="136"/>
    </location>
</feature>
<feature type="region of interest" description="Disordered" evidence="1">
    <location>
        <begin position="116"/>
        <end position="138"/>
    </location>
</feature>
<evidence type="ECO:0000256" key="1">
    <source>
        <dbReference type="SAM" id="MobiDB-lite"/>
    </source>
</evidence>
<reference evidence="2" key="1">
    <citation type="journal article" date="2016" name="BMC Genomics">
        <title>A multi-substrate approach for functional metagenomics-based screening for (hemi)cellulases in two wheat straw-degrading microbial consortia unveils novel thermoalkaliphilic enzymes.</title>
        <authorList>
            <person name="Maruthamuthu M."/>
            <person name="Jimenez D.J."/>
            <person name="Stevens P."/>
            <person name="van Elsas J.D."/>
        </authorList>
    </citation>
    <scope>NUCLEOTIDE SEQUENCE</scope>
    <source>
        <strain evidence="2">T17-2Contig1</strain>
    </source>
</reference>
<proteinExistence type="predicted"/>
<protein>
    <submittedName>
        <fullName evidence="2">Uncharacterized protein</fullName>
    </submittedName>
</protein>
<sequence>MQTLAILLIHPSVAVFEYSVCQILELLAKALLAVDHLANFIFRMHLRGFKAGGHFTEIGLQRRIDIAQAAQFVIEQLALFAPVGLLHQLLAGSAQLNIQLATLFDEVGSDLVGARFGRQPAHNQPSGQRHNGTNNNRDIHNAPCGNHLRHKIELCCTNVQLERFFLRGATQKRKAGEPGLLQKG</sequence>
<organism evidence="2">
    <name type="scientific">Klebsiella sp. T17-2</name>
    <dbReference type="NCBI Taxonomy" id="1778873"/>
    <lineage>
        <taxon>Bacteria</taxon>
        <taxon>Pseudomonadati</taxon>
        <taxon>Pseudomonadota</taxon>
        <taxon>Gammaproteobacteria</taxon>
        <taxon>Enterobacterales</taxon>
        <taxon>Enterobacteriaceae</taxon>
        <taxon>Klebsiella/Raoultella group</taxon>
        <taxon>Klebsiella</taxon>
    </lineage>
</organism>
<dbReference type="EMBL" id="KU505145">
    <property type="protein sequence ID" value="AMK07517.1"/>
    <property type="molecule type" value="Genomic_DNA"/>
</dbReference>
<dbReference type="AlphaFoldDB" id="A0A140D6L3"/>